<sequence>MTDASNGRVVGETLRAWIRGRTGISITEQNQAPVELAVRLEAERHGLDPVIYLDRLQGGVLPPQAFIDAITTNESYFFRAQDQMRVTITRLIPELMRCRPGQPARILSLPCARGEEPYSLAILCEEHRIPPRAVELVAGDISATCLADARRGDYGPLALRRTDPTTAQRWFTPWGPRTYRLEPALLGRVSFHQVNLLEDAATVLARRFDVIFCENLLIYFDPETTSRALAVLGRLLEPDGWLFVDHAEWNIPREQFRMQELDGCVGFRPLGPAHPAPAGHSRRDPAPGAAVPLPGPRWTADGDRPPPPVTPTPTAPARAAQRPAAPAAARPAPPSPPPAGQPRLAHAQAHYQAKRFAEALLAFNAILAGHPADARARLGKALVLADCGEDFEALEVTETLLHAVDEGELDLSPPDYVEALALIALLLHKKGLKDLAQGYLREIARRAPGHPSLGLLRPGSDHA</sequence>
<keyword evidence="7" id="KW-1185">Reference proteome</keyword>
<protein>
    <recommendedName>
        <fullName evidence="5">CheR-type methyltransferase domain-containing protein</fullName>
    </recommendedName>
</protein>
<dbReference type="InterPro" id="IPR000780">
    <property type="entry name" value="CheR_MeTrfase"/>
</dbReference>
<dbReference type="RefSeq" id="WP_100920442.1">
    <property type="nucleotide sequence ID" value="NZ_CP020370.1"/>
</dbReference>
<dbReference type="Gene3D" id="1.25.40.10">
    <property type="entry name" value="Tetratricopeptide repeat domain"/>
    <property type="match status" value="1"/>
</dbReference>
<dbReference type="GO" id="GO:0032259">
    <property type="term" value="P:methylation"/>
    <property type="evidence" value="ECO:0007669"/>
    <property type="project" value="UniProtKB-KW"/>
</dbReference>
<dbReference type="EMBL" id="CP020370">
    <property type="protein sequence ID" value="AUB82728.1"/>
    <property type="molecule type" value="Genomic_DNA"/>
</dbReference>
<evidence type="ECO:0000313" key="6">
    <source>
        <dbReference type="EMBL" id="AUB82728.1"/>
    </source>
</evidence>
<dbReference type="PANTHER" id="PTHR24422:SF19">
    <property type="entry name" value="CHEMOTAXIS PROTEIN METHYLTRANSFERASE"/>
    <property type="match status" value="1"/>
</dbReference>
<proteinExistence type="predicted"/>
<feature type="compositionally biased region" description="Pro residues" evidence="4">
    <location>
        <begin position="305"/>
        <end position="314"/>
    </location>
</feature>
<dbReference type="SMART" id="SM00138">
    <property type="entry name" value="MeTrc"/>
    <property type="match status" value="1"/>
</dbReference>
<dbReference type="Gene3D" id="3.40.50.150">
    <property type="entry name" value="Vaccinia Virus protein VP39"/>
    <property type="match status" value="1"/>
</dbReference>
<keyword evidence="2" id="KW-0808">Transferase</keyword>
<evidence type="ECO:0000256" key="1">
    <source>
        <dbReference type="ARBA" id="ARBA00022603"/>
    </source>
</evidence>
<dbReference type="AlphaFoldDB" id="A0A2K8UAX5"/>
<evidence type="ECO:0000313" key="7">
    <source>
        <dbReference type="Proteomes" id="UP000232638"/>
    </source>
</evidence>
<organism evidence="6 7">
    <name type="scientific">Candidatus Thiodictyon syntrophicum</name>
    <dbReference type="NCBI Taxonomy" id="1166950"/>
    <lineage>
        <taxon>Bacteria</taxon>
        <taxon>Pseudomonadati</taxon>
        <taxon>Pseudomonadota</taxon>
        <taxon>Gammaproteobacteria</taxon>
        <taxon>Chromatiales</taxon>
        <taxon>Chromatiaceae</taxon>
        <taxon>Thiodictyon</taxon>
    </lineage>
</organism>
<evidence type="ECO:0000256" key="4">
    <source>
        <dbReference type="SAM" id="MobiDB-lite"/>
    </source>
</evidence>
<dbReference type="PRINTS" id="PR00996">
    <property type="entry name" value="CHERMTFRASE"/>
</dbReference>
<feature type="compositionally biased region" description="Pro residues" evidence="4">
    <location>
        <begin position="331"/>
        <end position="340"/>
    </location>
</feature>
<reference evidence="6 7" key="1">
    <citation type="submission" date="2017-03" db="EMBL/GenBank/DDBJ databases">
        <title>Complete genome sequence of Candidatus 'Thiodictyon syntrophicum' sp. nov. strain Cad16T, a photolithoautotroph purple sulfur bacterium isolated from an alpine meromictic lake.</title>
        <authorList>
            <person name="Luedin S.M."/>
            <person name="Pothier J.F."/>
            <person name="Danza F."/>
            <person name="Storelli N."/>
            <person name="Wittwer M."/>
            <person name="Tonolla M."/>
        </authorList>
    </citation>
    <scope>NUCLEOTIDE SEQUENCE [LARGE SCALE GENOMIC DNA]</scope>
    <source>
        <strain evidence="6 7">Cad16T</strain>
    </source>
</reference>
<dbReference type="KEGG" id="tsy:THSYN_18480"/>
<dbReference type="InterPro" id="IPR022642">
    <property type="entry name" value="CheR_C"/>
</dbReference>
<evidence type="ECO:0000256" key="2">
    <source>
        <dbReference type="ARBA" id="ARBA00022679"/>
    </source>
</evidence>
<dbReference type="OrthoDB" id="9816309at2"/>
<dbReference type="Proteomes" id="UP000232638">
    <property type="component" value="Chromosome"/>
</dbReference>
<feature type="compositionally biased region" description="Low complexity" evidence="4">
    <location>
        <begin position="315"/>
        <end position="330"/>
    </location>
</feature>
<dbReference type="PANTHER" id="PTHR24422">
    <property type="entry name" value="CHEMOTAXIS PROTEIN METHYLTRANSFERASE"/>
    <property type="match status" value="1"/>
</dbReference>
<keyword evidence="1" id="KW-0489">Methyltransferase</keyword>
<feature type="region of interest" description="Disordered" evidence="4">
    <location>
        <begin position="272"/>
        <end position="348"/>
    </location>
</feature>
<name>A0A2K8UAX5_9GAMM</name>
<dbReference type="InterPro" id="IPR029063">
    <property type="entry name" value="SAM-dependent_MTases_sf"/>
</dbReference>
<evidence type="ECO:0000256" key="3">
    <source>
        <dbReference type="ARBA" id="ARBA00022691"/>
    </source>
</evidence>
<dbReference type="SUPFAM" id="SSF48452">
    <property type="entry name" value="TPR-like"/>
    <property type="match status" value="1"/>
</dbReference>
<dbReference type="Pfam" id="PF01739">
    <property type="entry name" value="CheR"/>
    <property type="match status" value="1"/>
</dbReference>
<gene>
    <name evidence="6" type="ORF">THSYN_18480</name>
</gene>
<dbReference type="PROSITE" id="PS50123">
    <property type="entry name" value="CHER"/>
    <property type="match status" value="1"/>
</dbReference>
<dbReference type="GO" id="GO:0008757">
    <property type="term" value="F:S-adenosylmethionine-dependent methyltransferase activity"/>
    <property type="evidence" value="ECO:0007669"/>
    <property type="project" value="InterPro"/>
</dbReference>
<evidence type="ECO:0000259" key="5">
    <source>
        <dbReference type="PROSITE" id="PS50123"/>
    </source>
</evidence>
<dbReference type="InterPro" id="IPR050903">
    <property type="entry name" value="Bact_Chemotaxis_MeTrfase"/>
</dbReference>
<dbReference type="SUPFAM" id="SSF53335">
    <property type="entry name" value="S-adenosyl-L-methionine-dependent methyltransferases"/>
    <property type="match status" value="1"/>
</dbReference>
<dbReference type="InterPro" id="IPR011990">
    <property type="entry name" value="TPR-like_helical_dom_sf"/>
</dbReference>
<feature type="domain" description="CheR-type methyltransferase" evidence="5">
    <location>
        <begin position="18"/>
        <end position="248"/>
    </location>
</feature>
<keyword evidence="3" id="KW-0949">S-adenosyl-L-methionine</keyword>
<accession>A0A2K8UAX5</accession>